<name>A0A2P2KHA7_RHIMU</name>
<proteinExistence type="predicted"/>
<protein>
    <submittedName>
        <fullName evidence="1">WD repeat-containing protein 36</fullName>
    </submittedName>
</protein>
<sequence>MEEERDLVGALNDGYVVGVGDESEVTKGGKGANLVGELRADEDEIELGTIVNLEGLADADGDEGLGAQSLDGKRNAAGYVSDCSVRFKDTHPDLCNSLLLLCSCSLSQ</sequence>
<accession>A0A2P2KHA7</accession>
<dbReference type="EMBL" id="GGEC01024593">
    <property type="protein sequence ID" value="MBX05077.1"/>
    <property type="molecule type" value="Transcribed_RNA"/>
</dbReference>
<dbReference type="AlphaFoldDB" id="A0A2P2KHA7"/>
<evidence type="ECO:0000313" key="1">
    <source>
        <dbReference type="EMBL" id="MBX05077.1"/>
    </source>
</evidence>
<reference evidence="1" key="1">
    <citation type="submission" date="2018-02" db="EMBL/GenBank/DDBJ databases">
        <title>Rhizophora mucronata_Transcriptome.</title>
        <authorList>
            <person name="Meera S.P."/>
            <person name="Sreeshan A."/>
            <person name="Augustine A."/>
        </authorList>
    </citation>
    <scope>NUCLEOTIDE SEQUENCE</scope>
    <source>
        <tissue evidence="1">Leaf</tissue>
    </source>
</reference>
<organism evidence="1">
    <name type="scientific">Rhizophora mucronata</name>
    <name type="common">Asiatic mangrove</name>
    <dbReference type="NCBI Taxonomy" id="61149"/>
    <lineage>
        <taxon>Eukaryota</taxon>
        <taxon>Viridiplantae</taxon>
        <taxon>Streptophyta</taxon>
        <taxon>Embryophyta</taxon>
        <taxon>Tracheophyta</taxon>
        <taxon>Spermatophyta</taxon>
        <taxon>Magnoliopsida</taxon>
        <taxon>eudicotyledons</taxon>
        <taxon>Gunneridae</taxon>
        <taxon>Pentapetalae</taxon>
        <taxon>rosids</taxon>
        <taxon>fabids</taxon>
        <taxon>Malpighiales</taxon>
        <taxon>Rhizophoraceae</taxon>
        <taxon>Rhizophora</taxon>
    </lineage>
</organism>